<dbReference type="EMBL" id="GGMS01009037">
    <property type="protein sequence ID" value="MBY78240.1"/>
    <property type="molecule type" value="Transcribed_RNA"/>
</dbReference>
<reference evidence="1" key="1">
    <citation type="submission" date="2018-04" db="EMBL/GenBank/DDBJ databases">
        <title>Transcriptome assembly of Sipha flava.</title>
        <authorList>
            <person name="Scully E.D."/>
            <person name="Geib S.M."/>
            <person name="Palmer N.A."/>
            <person name="Koch K."/>
            <person name="Bradshaw J."/>
            <person name="Heng-Moss T."/>
            <person name="Sarath G."/>
        </authorList>
    </citation>
    <scope>NUCLEOTIDE SEQUENCE</scope>
</reference>
<dbReference type="AlphaFoldDB" id="A0A2S2QL27"/>
<evidence type="ECO:0000313" key="1">
    <source>
        <dbReference type="EMBL" id="MBY78240.1"/>
    </source>
</evidence>
<organism evidence="1">
    <name type="scientific">Sipha flava</name>
    <name type="common">yellow sugarcane aphid</name>
    <dbReference type="NCBI Taxonomy" id="143950"/>
    <lineage>
        <taxon>Eukaryota</taxon>
        <taxon>Metazoa</taxon>
        <taxon>Ecdysozoa</taxon>
        <taxon>Arthropoda</taxon>
        <taxon>Hexapoda</taxon>
        <taxon>Insecta</taxon>
        <taxon>Pterygota</taxon>
        <taxon>Neoptera</taxon>
        <taxon>Paraneoptera</taxon>
        <taxon>Hemiptera</taxon>
        <taxon>Sternorrhyncha</taxon>
        <taxon>Aphidomorpha</taxon>
        <taxon>Aphidoidea</taxon>
        <taxon>Aphididae</taxon>
        <taxon>Sipha</taxon>
    </lineage>
</organism>
<accession>A0A2S2QL27</accession>
<dbReference type="OrthoDB" id="6593296at2759"/>
<proteinExistence type="predicted"/>
<protein>
    <submittedName>
        <fullName evidence="1">Uncharacterized protein</fullName>
    </submittedName>
</protein>
<name>A0A2S2QL27_9HEMI</name>
<sequence length="264" mass="30365">MDSSNLAVLNETHNTDKMQEALSCMTVDDFNNFLNVYQLITSMDPRVDQTMSKASVDQLLSGELLNQKRFDEVYECVANEVEETESTTNGEELMKDTIDDCKFLNFYDHIDYWKKRMLPMINKIEDLAQESKMIAQTLTTVGDVLKSKESTFNVPLEQKKNEARYSSNIGKYIETGEHQVHLSKTFNRQAATDDDVTNTNNPFVLFDKYYKQIPDKFGDVETMLTLSPTHEKNPRTLLTPSSAYLKVRPTSVVDELEVKTYFID</sequence>
<gene>
    <name evidence="1" type="ORF">g.88994</name>
</gene>